<dbReference type="FunCoup" id="A0A251RZ80">
    <property type="interactions" value="163"/>
</dbReference>
<feature type="compositionally biased region" description="Basic and acidic residues" evidence="2">
    <location>
        <begin position="201"/>
        <end position="242"/>
    </location>
</feature>
<dbReference type="CDD" id="cd00371">
    <property type="entry name" value="HMA"/>
    <property type="match status" value="2"/>
</dbReference>
<organism evidence="5 6">
    <name type="scientific">Helianthus annuus</name>
    <name type="common">Common sunflower</name>
    <dbReference type="NCBI Taxonomy" id="4232"/>
    <lineage>
        <taxon>Eukaryota</taxon>
        <taxon>Viridiplantae</taxon>
        <taxon>Streptophyta</taxon>
        <taxon>Embryophyta</taxon>
        <taxon>Tracheophyta</taxon>
        <taxon>Spermatophyta</taxon>
        <taxon>Magnoliopsida</taxon>
        <taxon>eudicotyledons</taxon>
        <taxon>Gunneridae</taxon>
        <taxon>Pentapetalae</taxon>
        <taxon>asterids</taxon>
        <taxon>campanulids</taxon>
        <taxon>Asterales</taxon>
        <taxon>Asteraceae</taxon>
        <taxon>Asteroideae</taxon>
        <taxon>Heliantheae alliance</taxon>
        <taxon>Heliantheae</taxon>
        <taxon>Helianthus</taxon>
    </lineage>
</organism>
<feature type="domain" description="HMA" evidence="3">
    <location>
        <begin position="29"/>
        <end position="92"/>
    </location>
</feature>
<protein>
    <submittedName>
        <fullName evidence="4">Heavy metal-associated domain, HMA, heavy metal-associated domain superfamily</fullName>
    </submittedName>
    <submittedName>
        <fullName evidence="5">Putative heavy metal-associated domain, HMA</fullName>
    </submittedName>
</protein>
<dbReference type="PANTHER" id="PTHR46413">
    <property type="entry name" value="HEAVY METAL-ASSOCIATED ISOPRENYLATED PLANT PROTEIN 6"/>
    <property type="match status" value="1"/>
</dbReference>
<dbReference type="EMBL" id="MNCJ02000322">
    <property type="protein sequence ID" value="KAF5799207.1"/>
    <property type="molecule type" value="Genomic_DNA"/>
</dbReference>
<feature type="compositionally biased region" description="Basic and acidic residues" evidence="2">
    <location>
        <begin position="76"/>
        <end position="132"/>
    </location>
</feature>
<dbReference type="PROSITE" id="PS50846">
    <property type="entry name" value="HMA_2"/>
    <property type="match status" value="2"/>
</dbReference>
<dbReference type="Pfam" id="PF00403">
    <property type="entry name" value="HMA"/>
    <property type="match status" value="2"/>
</dbReference>
<evidence type="ECO:0000256" key="1">
    <source>
        <dbReference type="ARBA" id="ARBA00004170"/>
    </source>
</evidence>
<evidence type="ECO:0000313" key="5">
    <source>
        <dbReference type="EMBL" id="OTF88189.1"/>
    </source>
</evidence>
<dbReference type="EMBL" id="CM007906">
    <property type="protein sequence ID" value="OTF88189.1"/>
    <property type="molecule type" value="Genomic_DNA"/>
</dbReference>
<reference evidence="4" key="3">
    <citation type="submission" date="2020-06" db="EMBL/GenBank/DDBJ databases">
        <title>Helianthus annuus Genome sequencing and assembly Release 2.</title>
        <authorList>
            <person name="Gouzy J."/>
            <person name="Langlade N."/>
            <person name="Munos S."/>
        </authorList>
    </citation>
    <scope>NUCLEOTIDE SEQUENCE</scope>
    <source>
        <tissue evidence="4">Leaves</tissue>
    </source>
</reference>
<dbReference type="InterPro" id="IPR006121">
    <property type="entry name" value="HMA_dom"/>
</dbReference>
<gene>
    <name evidence="5" type="ORF">HannXRQ_Chr17g0570331</name>
    <name evidence="4" type="ORF">HanXRQr2_Chr07g0301901</name>
</gene>
<reference evidence="5" key="2">
    <citation type="submission" date="2017-02" db="EMBL/GenBank/DDBJ databases">
        <title>Sunflower complete genome.</title>
        <authorList>
            <person name="Langlade N."/>
            <person name="Munos S."/>
        </authorList>
    </citation>
    <scope>NUCLEOTIDE SEQUENCE [LARGE SCALE GENOMIC DNA]</scope>
    <source>
        <tissue evidence="5">Leaves</tissue>
    </source>
</reference>
<dbReference type="AlphaFoldDB" id="A0A251RZ80"/>
<dbReference type="Proteomes" id="UP000215914">
    <property type="component" value="Chromosome 17"/>
</dbReference>
<feature type="region of interest" description="Disordered" evidence="2">
    <location>
        <begin position="343"/>
        <end position="368"/>
    </location>
</feature>
<evidence type="ECO:0000313" key="4">
    <source>
        <dbReference type="EMBL" id="KAF5799207.1"/>
    </source>
</evidence>
<accession>A0A251RZ80</accession>
<feature type="region of interest" description="Disordered" evidence="2">
    <location>
        <begin position="201"/>
        <end position="266"/>
    </location>
</feature>
<evidence type="ECO:0000259" key="3">
    <source>
        <dbReference type="PROSITE" id="PS50846"/>
    </source>
</evidence>
<dbReference type="GO" id="GO:0009626">
    <property type="term" value="P:plant-type hypersensitive response"/>
    <property type="evidence" value="ECO:0007669"/>
    <property type="project" value="UniProtKB-KW"/>
</dbReference>
<dbReference type="OMA" id="NAQTHYA"/>
<dbReference type="InterPro" id="IPR044594">
    <property type="entry name" value="HIPP01/3/5/6"/>
</dbReference>
<dbReference type="GO" id="GO:0016020">
    <property type="term" value="C:membrane"/>
    <property type="evidence" value="ECO:0007669"/>
    <property type="project" value="UniProtKB-SubCell"/>
</dbReference>
<proteinExistence type="predicted"/>
<dbReference type="InterPro" id="IPR036163">
    <property type="entry name" value="HMA_dom_sf"/>
</dbReference>
<evidence type="ECO:0000256" key="2">
    <source>
        <dbReference type="SAM" id="MobiDB-lite"/>
    </source>
</evidence>
<dbReference type="Gramene" id="mRNA:HanXRQr2_Chr07g0301901">
    <property type="protein sequence ID" value="mRNA:HanXRQr2_Chr07g0301901"/>
    <property type="gene ID" value="HanXRQr2_Chr07g0301901"/>
</dbReference>
<name>A0A251RZ80_HELAN</name>
<dbReference type="SUPFAM" id="SSF55008">
    <property type="entry name" value="HMA, heavy metal-associated domain"/>
    <property type="match status" value="2"/>
</dbReference>
<dbReference type="InParanoid" id="A0A251RZ80"/>
<feature type="compositionally biased region" description="Gly residues" evidence="2">
    <location>
        <begin position="243"/>
        <end position="262"/>
    </location>
</feature>
<dbReference type="PANTHER" id="PTHR46413:SF1">
    <property type="entry name" value="HEAVY METAL-ASSOCIATED ISOPRENYLATED PLANT PROTEIN 6"/>
    <property type="match status" value="1"/>
</dbReference>
<dbReference type="GO" id="GO:0046872">
    <property type="term" value="F:metal ion binding"/>
    <property type="evidence" value="ECO:0007669"/>
    <property type="project" value="InterPro"/>
</dbReference>
<comment type="subcellular location">
    <subcellularLocation>
        <location evidence="1">Membrane</location>
        <topology evidence="1">Peripheral membrane protein</topology>
    </subcellularLocation>
</comment>
<sequence>MGEKDDTKKEAAEKKPADAGGAKKPDAGPVTVVLKLDLHCEGCAKKIKKSISQFEGVESVRADTAGNKLTVTGKVDPTRVKERVEFKTKKKVDILSPQPKKDGAEEKKKDTPPEKKADDKKDDEKKAEKPKEPQSSSVVLKIPLHCDGCIHKIKRTISKIDGVESVMPDAGKDLVTVKGTMNLKELVPQLKEKFKRKVDIVPPKKEEKGGENKDEKKEKEGGGEKKEKEGGGGGEKKEKEGGGGDGKAAGGGDAKAAGGGGGGEEKKKGIEVVNKFEYHGQNPYTYTVPTYNPNYYNQDYGYGASSSSSNGYVYQGYNHQGYNHGYAMGYSNAPPPLPPPPMYINDPQGYQPDNGMFSDENPNACSLM</sequence>
<keyword evidence="6" id="KW-1185">Reference proteome</keyword>
<evidence type="ECO:0000313" key="6">
    <source>
        <dbReference type="Proteomes" id="UP000215914"/>
    </source>
</evidence>
<dbReference type="OrthoDB" id="773760at2759"/>
<feature type="domain" description="HMA" evidence="3">
    <location>
        <begin position="135"/>
        <end position="202"/>
    </location>
</feature>
<feature type="region of interest" description="Disordered" evidence="2">
    <location>
        <begin position="61"/>
        <end position="141"/>
    </location>
</feature>
<reference evidence="4 6" key="1">
    <citation type="journal article" date="2017" name="Nature">
        <title>The sunflower genome provides insights into oil metabolism, flowering and Asterid evolution.</title>
        <authorList>
            <person name="Badouin H."/>
            <person name="Gouzy J."/>
            <person name="Grassa C.J."/>
            <person name="Murat F."/>
            <person name="Staton S.E."/>
            <person name="Cottret L."/>
            <person name="Lelandais-Briere C."/>
            <person name="Owens G.L."/>
            <person name="Carrere S."/>
            <person name="Mayjonade B."/>
            <person name="Legrand L."/>
            <person name="Gill N."/>
            <person name="Kane N.C."/>
            <person name="Bowers J.E."/>
            <person name="Hubner S."/>
            <person name="Bellec A."/>
            <person name="Berard A."/>
            <person name="Berges H."/>
            <person name="Blanchet N."/>
            <person name="Boniface M.C."/>
            <person name="Brunel D."/>
            <person name="Catrice O."/>
            <person name="Chaidir N."/>
            <person name="Claudel C."/>
            <person name="Donnadieu C."/>
            <person name="Faraut T."/>
            <person name="Fievet G."/>
            <person name="Helmstetter N."/>
            <person name="King M."/>
            <person name="Knapp S.J."/>
            <person name="Lai Z."/>
            <person name="Le Paslier M.C."/>
            <person name="Lippi Y."/>
            <person name="Lorenzon L."/>
            <person name="Mandel J.R."/>
            <person name="Marage G."/>
            <person name="Marchand G."/>
            <person name="Marquand E."/>
            <person name="Bret-Mestries E."/>
            <person name="Morien E."/>
            <person name="Nambeesan S."/>
            <person name="Nguyen T."/>
            <person name="Pegot-Espagnet P."/>
            <person name="Pouilly N."/>
            <person name="Raftis F."/>
            <person name="Sallet E."/>
            <person name="Schiex T."/>
            <person name="Thomas J."/>
            <person name="Vandecasteele C."/>
            <person name="Vares D."/>
            <person name="Vear F."/>
            <person name="Vautrin S."/>
            <person name="Crespi M."/>
            <person name="Mangin B."/>
            <person name="Burke J.M."/>
            <person name="Salse J."/>
            <person name="Munos S."/>
            <person name="Vincourt P."/>
            <person name="Rieseberg L.H."/>
            <person name="Langlade N.B."/>
        </authorList>
    </citation>
    <scope>NUCLEOTIDE SEQUENCE [LARGE SCALE GENOMIC DNA]</scope>
    <source>
        <strain evidence="6">cv. SF193</strain>
        <tissue evidence="4">Leaves</tissue>
    </source>
</reference>
<feature type="region of interest" description="Disordered" evidence="2">
    <location>
        <begin position="1"/>
        <end position="29"/>
    </location>
</feature>
<feature type="compositionally biased region" description="Basic and acidic residues" evidence="2">
    <location>
        <begin position="1"/>
        <end position="26"/>
    </location>
</feature>
<dbReference type="Gene3D" id="3.30.70.100">
    <property type="match status" value="2"/>
</dbReference>